<evidence type="ECO:0000256" key="2">
    <source>
        <dbReference type="SAM" id="Phobius"/>
    </source>
</evidence>
<sequence length="98" mass="10151">MKDAEPLIDLSAPRHYEQVTPRGRRRRRFAIAGLAAIAAVLAGGVGYAALHRPAAVPVVPAVTPTSAAPVDAARPPDDFRPGALPAAGLDRVKAAPTR</sequence>
<dbReference type="RefSeq" id="WP_203818735.1">
    <property type="nucleotide sequence ID" value="NZ_BAAABP010000054.1"/>
</dbReference>
<feature type="region of interest" description="Disordered" evidence="1">
    <location>
        <begin position="66"/>
        <end position="98"/>
    </location>
</feature>
<organism evidence="3 4">
    <name type="scientific">Paractinoplanes ferrugineus</name>
    <dbReference type="NCBI Taxonomy" id="113564"/>
    <lineage>
        <taxon>Bacteria</taxon>
        <taxon>Bacillati</taxon>
        <taxon>Actinomycetota</taxon>
        <taxon>Actinomycetes</taxon>
        <taxon>Micromonosporales</taxon>
        <taxon>Micromonosporaceae</taxon>
        <taxon>Paractinoplanes</taxon>
    </lineage>
</organism>
<evidence type="ECO:0000256" key="1">
    <source>
        <dbReference type="SAM" id="MobiDB-lite"/>
    </source>
</evidence>
<evidence type="ECO:0000313" key="3">
    <source>
        <dbReference type="EMBL" id="GIE12248.1"/>
    </source>
</evidence>
<keyword evidence="2" id="KW-1133">Transmembrane helix</keyword>
<reference evidence="3" key="1">
    <citation type="submission" date="2021-01" db="EMBL/GenBank/DDBJ databases">
        <title>Whole genome shotgun sequence of Actinoplanes ferrugineus NBRC 15555.</title>
        <authorList>
            <person name="Komaki H."/>
            <person name="Tamura T."/>
        </authorList>
    </citation>
    <scope>NUCLEOTIDE SEQUENCE</scope>
    <source>
        <strain evidence="3">NBRC 15555</strain>
    </source>
</reference>
<proteinExistence type="predicted"/>
<accession>A0A919J1K6</accession>
<comment type="caution">
    <text evidence="3">The sequence shown here is derived from an EMBL/GenBank/DDBJ whole genome shotgun (WGS) entry which is preliminary data.</text>
</comment>
<name>A0A919J1K6_9ACTN</name>
<dbReference type="AlphaFoldDB" id="A0A919J1K6"/>
<feature type="transmembrane region" description="Helical" evidence="2">
    <location>
        <begin position="29"/>
        <end position="50"/>
    </location>
</feature>
<keyword evidence="2" id="KW-0812">Transmembrane</keyword>
<keyword evidence="2" id="KW-0472">Membrane</keyword>
<dbReference type="EMBL" id="BOMM01000038">
    <property type="protein sequence ID" value="GIE12248.1"/>
    <property type="molecule type" value="Genomic_DNA"/>
</dbReference>
<evidence type="ECO:0000313" key="4">
    <source>
        <dbReference type="Proteomes" id="UP000598174"/>
    </source>
</evidence>
<dbReference type="Proteomes" id="UP000598174">
    <property type="component" value="Unassembled WGS sequence"/>
</dbReference>
<protein>
    <submittedName>
        <fullName evidence="3">Uncharacterized protein</fullName>
    </submittedName>
</protein>
<keyword evidence="4" id="KW-1185">Reference proteome</keyword>
<gene>
    <name evidence="3" type="ORF">Afe05nite_40880</name>
</gene>